<feature type="compositionally biased region" description="Acidic residues" evidence="1">
    <location>
        <begin position="465"/>
        <end position="488"/>
    </location>
</feature>
<comment type="caution">
    <text evidence="2">The sequence shown here is derived from an EMBL/GenBank/DDBJ whole genome shotgun (WGS) entry which is preliminary data.</text>
</comment>
<protein>
    <submittedName>
        <fullName evidence="2">Uncharacterized protein</fullName>
    </submittedName>
</protein>
<name>J6EMR0_TRIAS</name>
<feature type="compositionally biased region" description="Acidic residues" evidence="1">
    <location>
        <begin position="388"/>
        <end position="401"/>
    </location>
</feature>
<sequence length="497" mass="55602">MSDSTLSSVEPETAASRAWYIPHIRLSILENLASNAAYAAESFQLFAKKEKAALLDYLTLNRATFRDVAFMLYPEIYLDDFPWGCICEMLEFFPNVRSVFFDSTRDSYLRARHRDSPGRSADELRMVEKIRLDGSSFCSPKVRHLPDGLDYECWYHLEEDVLADYWSTASFDRDDRGELILPDVLRLPAYRLSVWNIDGGNPEWFHVLRHRKALGIKTYSIHWRIATFEQLDTLSKVAGVGLQELEVSCYAEVFEDASQTATAIMNQIDAARFPDLRTLTLHIDFPSPTAPPMPPVAPEWLSRDMPPQLSSIQLDLVLDTWLVDETEGLMPLEYVDSEKISAFWSTPSITMTIASSTTPVPIRLSSTSCYEPLSVARGDTSSSSSDLSSEDDYESDLEDGPGSESGEGGSSAQSEAGESVDEIEDDESMGGSEESRYDEYGLGYDDEGASAQDDDDESRSGSEELCYDEYGSQDEEQDEDASAEDVYMESDGYPSSD</sequence>
<dbReference type="Proteomes" id="UP000002748">
    <property type="component" value="Unassembled WGS sequence"/>
</dbReference>
<gene>
    <name evidence="2" type="ORF">A1Q1_05931</name>
</gene>
<feature type="compositionally biased region" description="Acidic residues" evidence="1">
    <location>
        <begin position="444"/>
        <end position="457"/>
    </location>
</feature>
<evidence type="ECO:0000313" key="2">
    <source>
        <dbReference type="EMBL" id="EJT45594.1"/>
    </source>
</evidence>
<proteinExistence type="predicted"/>
<organism evidence="2 3">
    <name type="scientific">Trichosporon asahii var. asahii (strain ATCC 90039 / CBS 2479 / JCM 2466 / KCTC 7840 / NBRC 103889/ NCYC 2677 / UAMH 7654)</name>
    <name type="common">Yeast</name>
    <dbReference type="NCBI Taxonomy" id="1186058"/>
    <lineage>
        <taxon>Eukaryota</taxon>
        <taxon>Fungi</taxon>
        <taxon>Dikarya</taxon>
        <taxon>Basidiomycota</taxon>
        <taxon>Agaricomycotina</taxon>
        <taxon>Tremellomycetes</taxon>
        <taxon>Trichosporonales</taxon>
        <taxon>Trichosporonaceae</taxon>
        <taxon>Trichosporon</taxon>
    </lineage>
</organism>
<feature type="region of interest" description="Disordered" evidence="1">
    <location>
        <begin position="373"/>
        <end position="497"/>
    </location>
</feature>
<dbReference type="GeneID" id="25989443"/>
<evidence type="ECO:0000313" key="3">
    <source>
        <dbReference type="Proteomes" id="UP000002748"/>
    </source>
</evidence>
<dbReference type="RefSeq" id="XP_014176615.1">
    <property type="nucleotide sequence ID" value="XM_014321140.1"/>
</dbReference>
<dbReference type="AlphaFoldDB" id="J6EMR0"/>
<dbReference type="EMBL" id="ALBS01000323">
    <property type="protein sequence ID" value="EJT45594.1"/>
    <property type="molecule type" value="Genomic_DNA"/>
</dbReference>
<dbReference type="KEGG" id="tasa:A1Q1_05931"/>
<dbReference type="HOGENOM" id="CLU_548828_0_0_1"/>
<feature type="compositionally biased region" description="Acidic residues" evidence="1">
    <location>
        <begin position="418"/>
        <end position="428"/>
    </location>
</feature>
<accession>J6EMR0</accession>
<dbReference type="VEuPathDB" id="FungiDB:A1Q1_05931"/>
<evidence type="ECO:0000256" key="1">
    <source>
        <dbReference type="SAM" id="MobiDB-lite"/>
    </source>
</evidence>
<reference evidence="2 3" key="1">
    <citation type="journal article" date="2012" name="Eukaryot. Cell">
        <title>Draft genome sequence of CBS 2479, the standard type strain of Trichosporon asahii.</title>
        <authorList>
            <person name="Yang R.Y."/>
            <person name="Li H.T."/>
            <person name="Zhu H."/>
            <person name="Zhou G.P."/>
            <person name="Wang M."/>
            <person name="Wang L."/>
        </authorList>
    </citation>
    <scope>NUCLEOTIDE SEQUENCE [LARGE SCALE GENOMIC DNA]</scope>
    <source>
        <strain evidence="3">ATCC 90039 / CBS 2479 / JCM 2466 / KCTC 7840 / NCYC 2677 / UAMH 7654</strain>
    </source>
</reference>